<protein>
    <submittedName>
        <fullName evidence="1">Uncharacterized protein</fullName>
    </submittedName>
</protein>
<gene>
    <name evidence="1" type="ORF">B0I35DRAFT_481861</name>
</gene>
<dbReference type="Proteomes" id="UP000813444">
    <property type="component" value="Unassembled WGS sequence"/>
</dbReference>
<proteinExistence type="predicted"/>
<dbReference type="PANTHER" id="PTHR35332">
    <property type="entry name" value="REGULATION OF ENOLASE PROTEIN 1"/>
    <property type="match status" value="1"/>
</dbReference>
<evidence type="ECO:0000313" key="1">
    <source>
        <dbReference type="EMBL" id="KAH7310558.1"/>
    </source>
</evidence>
<sequence length="194" mass="21631">MSQPFTISAPANTDVWKKPPHIDNFNAPHKPHSSGRVSSLLSAKITFSAAYTQPEDHAGFLLRITRPQSPSPQWIKAGIEFYLGEPRLSVACCQTYADFSVADLPVHVSRQDVLQGRRPATLTLTKTRSPRSGGVSLWFHYVDDENKVPLRDVCWFYGEDGDVEVSAMAARPSEGADGEFEVTFSEFDVQWETE</sequence>
<evidence type="ECO:0000313" key="2">
    <source>
        <dbReference type="Proteomes" id="UP000813444"/>
    </source>
</evidence>
<keyword evidence="2" id="KW-1185">Reference proteome</keyword>
<dbReference type="PANTHER" id="PTHR35332:SF2">
    <property type="entry name" value="REGULATION OF ENOLASE PROTEIN 1"/>
    <property type="match status" value="1"/>
</dbReference>
<organism evidence="1 2">
    <name type="scientific">Stachybotrys elegans</name>
    <dbReference type="NCBI Taxonomy" id="80388"/>
    <lineage>
        <taxon>Eukaryota</taxon>
        <taxon>Fungi</taxon>
        <taxon>Dikarya</taxon>
        <taxon>Ascomycota</taxon>
        <taxon>Pezizomycotina</taxon>
        <taxon>Sordariomycetes</taxon>
        <taxon>Hypocreomycetidae</taxon>
        <taxon>Hypocreales</taxon>
        <taxon>Stachybotryaceae</taxon>
        <taxon>Stachybotrys</taxon>
    </lineage>
</organism>
<dbReference type="OrthoDB" id="42525at2759"/>
<reference evidence="1" key="1">
    <citation type="journal article" date="2021" name="Nat. Commun.">
        <title>Genetic determinants of endophytism in the Arabidopsis root mycobiome.</title>
        <authorList>
            <person name="Mesny F."/>
            <person name="Miyauchi S."/>
            <person name="Thiergart T."/>
            <person name="Pickel B."/>
            <person name="Atanasova L."/>
            <person name="Karlsson M."/>
            <person name="Huettel B."/>
            <person name="Barry K.W."/>
            <person name="Haridas S."/>
            <person name="Chen C."/>
            <person name="Bauer D."/>
            <person name="Andreopoulos W."/>
            <person name="Pangilinan J."/>
            <person name="LaButti K."/>
            <person name="Riley R."/>
            <person name="Lipzen A."/>
            <person name="Clum A."/>
            <person name="Drula E."/>
            <person name="Henrissat B."/>
            <person name="Kohler A."/>
            <person name="Grigoriev I.V."/>
            <person name="Martin F.M."/>
            <person name="Hacquard S."/>
        </authorList>
    </citation>
    <scope>NUCLEOTIDE SEQUENCE</scope>
    <source>
        <strain evidence="1">MPI-CAGE-CH-0235</strain>
    </source>
</reference>
<dbReference type="Pfam" id="PF07081">
    <property type="entry name" value="DUF1349"/>
    <property type="match status" value="1"/>
</dbReference>
<dbReference type="EMBL" id="JAGPNK010000012">
    <property type="protein sequence ID" value="KAH7310558.1"/>
    <property type="molecule type" value="Genomic_DNA"/>
</dbReference>
<dbReference type="AlphaFoldDB" id="A0A8K0SIJ6"/>
<comment type="caution">
    <text evidence="1">The sequence shown here is derived from an EMBL/GenBank/DDBJ whole genome shotgun (WGS) entry which is preliminary data.</text>
</comment>
<dbReference type="InterPro" id="IPR009784">
    <property type="entry name" value="DUF1349"/>
</dbReference>
<name>A0A8K0SIJ6_9HYPO</name>
<dbReference type="Gene3D" id="2.60.120.200">
    <property type="match status" value="1"/>
</dbReference>
<accession>A0A8K0SIJ6</accession>